<sequence length="83" mass="9481">MNVGGMKIAASDRLGLSEQYIYTTYLIGVAVVFEPEFSDARLMYAKYVMLLTVIDDLFDGFASKDEITNIIELVERWDDYVQV</sequence>
<comment type="caution">
    <text evidence="5">The sequence shown here is derived from an EMBL/GenBank/DDBJ whole genome shotgun (WGS) entry which is preliminary data.</text>
</comment>
<reference evidence="5 6" key="1">
    <citation type="journal article" date="2021" name="BMC Genomics">
        <title>Datura genome reveals duplications of psychoactive alkaloid biosynthetic genes and high mutation rate following tissue culture.</title>
        <authorList>
            <person name="Rajewski A."/>
            <person name="Carter-House D."/>
            <person name="Stajich J."/>
            <person name="Litt A."/>
        </authorList>
    </citation>
    <scope>NUCLEOTIDE SEQUENCE [LARGE SCALE GENOMIC DNA]</scope>
    <source>
        <strain evidence="5">AR-01</strain>
    </source>
</reference>
<dbReference type="Pfam" id="PF03936">
    <property type="entry name" value="Terpene_synth_C"/>
    <property type="match status" value="1"/>
</dbReference>
<keyword evidence="2" id="KW-0460">Magnesium</keyword>
<dbReference type="Proteomes" id="UP000823775">
    <property type="component" value="Unassembled WGS sequence"/>
</dbReference>
<evidence type="ECO:0000259" key="4">
    <source>
        <dbReference type="Pfam" id="PF03936"/>
    </source>
</evidence>
<protein>
    <submittedName>
        <fullName evidence="5">Very-long-chain (3R)-3-hydroxyacyl-CoA dehydratase</fullName>
    </submittedName>
</protein>
<keyword evidence="1" id="KW-0479">Metal-binding</keyword>
<name>A0ABS8TDN8_DATST</name>
<dbReference type="InterPro" id="IPR050148">
    <property type="entry name" value="Terpene_synthase-like"/>
</dbReference>
<evidence type="ECO:0000313" key="6">
    <source>
        <dbReference type="Proteomes" id="UP000823775"/>
    </source>
</evidence>
<evidence type="ECO:0000256" key="2">
    <source>
        <dbReference type="ARBA" id="ARBA00022842"/>
    </source>
</evidence>
<proteinExistence type="predicted"/>
<keyword evidence="6" id="KW-1185">Reference proteome</keyword>
<evidence type="ECO:0000256" key="3">
    <source>
        <dbReference type="ARBA" id="ARBA00023239"/>
    </source>
</evidence>
<dbReference type="PANTHER" id="PTHR31739">
    <property type="entry name" value="ENT-COPALYL DIPHOSPHATE SYNTHASE, CHLOROPLASTIC"/>
    <property type="match status" value="1"/>
</dbReference>
<dbReference type="SUPFAM" id="SSF48576">
    <property type="entry name" value="Terpenoid synthases"/>
    <property type="match status" value="1"/>
</dbReference>
<dbReference type="InterPro" id="IPR008949">
    <property type="entry name" value="Isoprenoid_synthase_dom_sf"/>
</dbReference>
<dbReference type="EMBL" id="JACEIK010001452">
    <property type="protein sequence ID" value="MCD7469527.1"/>
    <property type="molecule type" value="Genomic_DNA"/>
</dbReference>
<keyword evidence="3" id="KW-0456">Lyase</keyword>
<dbReference type="Gene3D" id="1.10.600.10">
    <property type="entry name" value="Farnesyl Diphosphate Synthase"/>
    <property type="match status" value="1"/>
</dbReference>
<evidence type="ECO:0000256" key="1">
    <source>
        <dbReference type="ARBA" id="ARBA00022723"/>
    </source>
</evidence>
<feature type="domain" description="Terpene synthase metal-binding" evidence="4">
    <location>
        <begin position="11"/>
        <end position="79"/>
    </location>
</feature>
<dbReference type="PANTHER" id="PTHR31739:SF33">
    <property type="entry name" value="CIS-ABIENOL SYNTHASE, CHLOROPLASTIC"/>
    <property type="match status" value="1"/>
</dbReference>
<organism evidence="5 6">
    <name type="scientific">Datura stramonium</name>
    <name type="common">Jimsonweed</name>
    <name type="synonym">Common thornapple</name>
    <dbReference type="NCBI Taxonomy" id="4076"/>
    <lineage>
        <taxon>Eukaryota</taxon>
        <taxon>Viridiplantae</taxon>
        <taxon>Streptophyta</taxon>
        <taxon>Embryophyta</taxon>
        <taxon>Tracheophyta</taxon>
        <taxon>Spermatophyta</taxon>
        <taxon>Magnoliopsida</taxon>
        <taxon>eudicotyledons</taxon>
        <taxon>Gunneridae</taxon>
        <taxon>Pentapetalae</taxon>
        <taxon>asterids</taxon>
        <taxon>lamiids</taxon>
        <taxon>Solanales</taxon>
        <taxon>Solanaceae</taxon>
        <taxon>Solanoideae</taxon>
        <taxon>Datureae</taxon>
        <taxon>Datura</taxon>
    </lineage>
</organism>
<dbReference type="InterPro" id="IPR005630">
    <property type="entry name" value="Terpene_synthase_metal-bd"/>
</dbReference>
<gene>
    <name evidence="5" type="primary">PHS1_1</name>
    <name evidence="5" type="ORF">HAX54_008631</name>
</gene>
<accession>A0ABS8TDN8</accession>
<evidence type="ECO:0000313" key="5">
    <source>
        <dbReference type="EMBL" id="MCD7469527.1"/>
    </source>
</evidence>